<evidence type="ECO:0000313" key="2">
    <source>
        <dbReference type="EMBL" id="KAK5170388.1"/>
    </source>
</evidence>
<dbReference type="Proteomes" id="UP001337655">
    <property type="component" value="Unassembled WGS sequence"/>
</dbReference>
<protein>
    <submittedName>
        <fullName evidence="2">Uncharacterized protein</fullName>
    </submittedName>
</protein>
<feature type="compositionally biased region" description="Polar residues" evidence="1">
    <location>
        <begin position="234"/>
        <end position="246"/>
    </location>
</feature>
<keyword evidence="3" id="KW-1185">Reference proteome</keyword>
<comment type="caution">
    <text evidence="2">The sequence shown here is derived from an EMBL/GenBank/DDBJ whole genome shotgun (WGS) entry which is preliminary data.</text>
</comment>
<reference evidence="2 3" key="1">
    <citation type="submission" date="2023-08" db="EMBL/GenBank/DDBJ databases">
        <title>Black Yeasts Isolated from many extreme environments.</title>
        <authorList>
            <person name="Coleine C."/>
            <person name="Stajich J.E."/>
            <person name="Selbmann L."/>
        </authorList>
    </citation>
    <scope>NUCLEOTIDE SEQUENCE [LARGE SCALE GENOMIC DNA]</scope>
    <source>
        <strain evidence="2 3">CCFEE 5935</strain>
    </source>
</reference>
<dbReference type="AlphaFoldDB" id="A0AAV9PER8"/>
<feature type="region of interest" description="Disordered" evidence="1">
    <location>
        <begin position="234"/>
        <end position="263"/>
    </location>
</feature>
<dbReference type="GeneID" id="89926319"/>
<proteinExistence type="predicted"/>
<evidence type="ECO:0000313" key="3">
    <source>
        <dbReference type="Proteomes" id="UP001337655"/>
    </source>
</evidence>
<dbReference type="EMBL" id="JAVRRT010000007">
    <property type="protein sequence ID" value="KAK5170388.1"/>
    <property type="molecule type" value="Genomic_DNA"/>
</dbReference>
<evidence type="ECO:0000256" key="1">
    <source>
        <dbReference type="SAM" id="MobiDB-lite"/>
    </source>
</evidence>
<gene>
    <name evidence="2" type="ORF">LTR77_004975</name>
</gene>
<dbReference type="RefSeq" id="XP_064659586.1">
    <property type="nucleotide sequence ID" value="XM_064802225.1"/>
</dbReference>
<sequence length="346" mass="38974">MASNLIAAIEQETSQRVTISAERTESNIANCNQQIQSPLFNKIPPEIRNEIFRLTTQPYYQPDNIYSQNGLYHHQDDNLAQTQCTSLLRTCRLVWLETHALPSVHARTATHHFYLIDWPFDEASQKACKRAMEFNQDNIAALWYDLPQRAKLGVEHIHFHSAIKLCACITGCEWAHGLIVGLETPDRGCPTPYPPKVLTITNRHLNWPPGNEHMYMLRMYARYLETAFAQRTSSTQEVRPNLSTGDHGSDVDLHGDASQSNTEADVAQLSNEASGLRKVDLVSYTLAYKWQHGSQQSHTTTAIQALPATSPEELVSGLTEEQVAAANRYRDLWASQGSLLRFAEDG</sequence>
<accession>A0AAV9PER8</accession>
<name>A0AAV9PER8_9PEZI</name>
<organism evidence="2 3">
    <name type="scientific">Saxophila tyrrhenica</name>
    <dbReference type="NCBI Taxonomy" id="1690608"/>
    <lineage>
        <taxon>Eukaryota</taxon>
        <taxon>Fungi</taxon>
        <taxon>Dikarya</taxon>
        <taxon>Ascomycota</taxon>
        <taxon>Pezizomycotina</taxon>
        <taxon>Dothideomycetes</taxon>
        <taxon>Dothideomycetidae</taxon>
        <taxon>Mycosphaerellales</taxon>
        <taxon>Extremaceae</taxon>
        <taxon>Saxophila</taxon>
    </lineage>
</organism>